<comment type="caution">
    <text evidence="1">The sequence shown here is derived from an EMBL/GenBank/DDBJ whole genome shotgun (WGS) entry which is preliminary data.</text>
</comment>
<accession>A0ACC7P0D4</accession>
<dbReference type="Proteomes" id="UP001631969">
    <property type="component" value="Unassembled WGS sequence"/>
</dbReference>
<gene>
    <name evidence="1" type="ORF">ACI1P1_19475</name>
</gene>
<evidence type="ECO:0000313" key="1">
    <source>
        <dbReference type="EMBL" id="MFM9330486.1"/>
    </source>
</evidence>
<protein>
    <submittedName>
        <fullName evidence="1">BlaI/MecI/CopY family transcriptional regulator</fullName>
    </submittedName>
</protein>
<proteinExistence type="predicted"/>
<reference evidence="1" key="1">
    <citation type="submission" date="2024-12" db="EMBL/GenBank/DDBJ databases">
        <authorList>
            <person name="Wu N."/>
        </authorList>
    </citation>
    <scope>NUCLEOTIDE SEQUENCE</scope>
    <source>
        <strain evidence="1">P15</strain>
    </source>
</reference>
<sequence length="126" mass="14473">MSLSDKISPAELEVMHILWEHNSPVSSTEIRRRLQTAKGWEKSTILTLVRRLQEKGVLSAEKREVLYYSANLGEQEYTAAQTEEMVNKLYQGSAKNMVAALYQGGRLTEKDIRELKELFRVEGQDE</sequence>
<name>A0ACC7P0D4_9BACL</name>
<dbReference type="EMBL" id="JBJURJ010000013">
    <property type="protein sequence ID" value="MFM9330486.1"/>
    <property type="molecule type" value="Genomic_DNA"/>
</dbReference>
<organism evidence="1 2">
    <name type="scientific">Paenibacillus mesotrionivorans</name>
    <dbReference type="NCBI Taxonomy" id="3160968"/>
    <lineage>
        <taxon>Bacteria</taxon>
        <taxon>Bacillati</taxon>
        <taxon>Bacillota</taxon>
        <taxon>Bacilli</taxon>
        <taxon>Bacillales</taxon>
        <taxon>Paenibacillaceae</taxon>
        <taxon>Paenibacillus</taxon>
    </lineage>
</organism>
<evidence type="ECO:0000313" key="2">
    <source>
        <dbReference type="Proteomes" id="UP001631969"/>
    </source>
</evidence>
<keyword evidence="2" id="KW-1185">Reference proteome</keyword>